<evidence type="ECO:0000313" key="2">
    <source>
        <dbReference type="Proteomes" id="UP000257032"/>
    </source>
</evidence>
<reference evidence="1 2" key="1">
    <citation type="submission" date="2018-08" db="EMBL/GenBank/DDBJ databases">
        <title>Genome sequence of strict halophilic Halobacillus trueperi SS1 isolated from Lunsu, a salty water body of North West Himalayas.</title>
        <authorList>
            <person name="Gupta S."/>
            <person name="Sharma P."/>
            <person name="Dev K."/>
            <person name="Baumler D."/>
            <person name="Sourirajan A."/>
        </authorList>
    </citation>
    <scope>NUCLEOTIDE SEQUENCE [LARGE SCALE GENOMIC DNA]</scope>
    <source>
        <strain evidence="1 2">SS1</strain>
    </source>
</reference>
<organism evidence="1 2">
    <name type="scientific">Halobacillus trueperi</name>
    <dbReference type="NCBI Taxonomy" id="156205"/>
    <lineage>
        <taxon>Bacteria</taxon>
        <taxon>Bacillati</taxon>
        <taxon>Bacillota</taxon>
        <taxon>Bacilli</taxon>
        <taxon>Bacillales</taxon>
        <taxon>Bacillaceae</taxon>
        <taxon>Halobacillus</taxon>
    </lineage>
</organism>
<gene>
    <name evidence="1" type="ORF">DXT76_21215</name>
</gene>
<name>A0A3D8VA50_9BACI</name>
<proteinExistence type="predicted"/>
<dbReference type="EMBL" id="QTLC01000098">
    <property type="protein sequence ID" value="RDY66099.1"/>
    <property type="molecule type" value="Genomic_DNA"/>
</dbReference>
<protein>
    <submittedName>
        <fullName evidence="1">Uncharacterized protein</fullName>
    </submittedName>
</protein>
<comment type="caution">
    <text evidence="1">The sequence shown here is derived from an EMBL/GenBank/DDBJ whole genome shotgun (WGS) entry which is preliminary data.</text>
</comment>
<feature type="non-terminal residue" evidence="1">
    <location>
        <position position="8"/>
    </location>
</feature>
<sequence>MYAIIETG</sequence>
<accession>A0A3D8VA50</accession>
<dbReference type="Proteomes" id="UP000257032">
    <property type="component" value="Unassembled WGS sequence"/>
</dbReference>
<evidence type="ECO:0000313" key="1">
    <source>
        <dbReference type="EMBL" id="RDY66099.1"/>
    </source>
</evidence>